<dbReference type="EMBL" id="JYDJ01000680">
    <property type="protein sequence ID" value="KRX33900.1"/>
    <property type="molecule type" value="Genomic_DNA"/>
</dbReference>
<dbReference type="AlphaFoldDB" id="A0A0V0T4M4"/>
<dbReference type="Proteomes" id="UP000055048">
    <property type="component" value="Unassembled WGS sequence"/>
</dbReference>
<accession>A0A0V0T4M4</accession>
<organism evidence="1 2">
    <name type="scientific">Trichinella murrelli</name>
    <dbReference type="NCBI Taxonomy" id="144512"/>
    <lineage>
        <taxon>Eukaryota</taxon>
        <taxon>Metazoa</taxon>
        <taxon>Ecdysozoa</taxon>
        <taxon>Nematoda</taxon>
        <taxon>Enoplea</taxon>
        <taxon>Dorylaimia</taxon>
        <taxon>Trichinellida</taxon>
        <taxon>Trichinellidae</taxon>
        <taxon>Trichinella</taxon>
    </lineage>
</organism>
<evidence type="ECO:0000313" key="2">
    <source>
        <dbReference type="Proteomes" id="UP000055048"/>
    </source>
</evidence>
<proteinExistence type="predicted"/>
<reference evidence="1 2" key="1">
    <citation type="submission" date="2015-01" db="EMBL/GenBank/DDBJ databases">
        <title>Evolution of Trichinella species and genotypes.</title>
        <authorList>
            <person name="Korhonen P.K."/>
            <person name="Edoardo P."/>
            <person name="Giuseppe L.R."/>
            <person name="Gasser R.B."/>
        </authorList>
    </citation>
    <scope>NUCLEOTIDE SEQUENCE [LARGE SCALE GENOMIC DNA]</scope>
    <source>
        <strain evidence="1">ISS417</strain>
    </source>
</reference>
<sequence>MATINPLTGSVVAVTDKIWSLNILLLDDSDAMVSVISKRVTEVTTSCQGNATGRWEDDGDLRLGRVSAQLHNKKKAQMTVRVRRPIAIAHRLVSGC</sequence>
<protein>
    <submittedName>
        <fullName evidence="1">Uncharacterized protein</fullName>
    </submittedName>
</protein>
<evidence type="ECO:0000313" key="1">
    <source>
        <dbReference type="EMBL" id="KRX33900.1"/>
    </source>
</evidence>
<name>A0A0V0T4M4_9BILA</name>
<comment type="caution">
    <text evidence="1">The sequence shown here is derived from an EMBL/GenBank/DDBJ whole genome shotgun (WGS) entry which is preliminary data.</text>
</comment>
<gene>
    <name evidence="1" type="ORF">T05_3037</name>
</gene>
<keyword evidence="2" id="KW-1185">Reference proteome</keyword>